<evidence type="ECO:0000313" key="1">
    <source>
        <dbReference type="EMBL" id="MSS16749.1"/>
    </source>
</evidence>
<dbReference type="Gene3D" id="2.60.120.10">
    <property type="entry name" value="Jelly Rolls"/>
    <property type="match status" value="1"/>
</dbReference>
<dbReference type="Proteomes" id="UP000483362">
    <property type="component" value="Unassembled WGS sequence"/>
</dbReference>
<protein>
    <submittedName>
        <fullName evidence="1">Uncharacterized protein</fullName>
    </submittedName>
</protein>
<dbReference type="InterPro" id="IPR014710">
    <property type="entry name" value="RmlC-like_jellyroll"/>
</dbReference>
<dbReference type="RefSeq" id="WP_154327253.1">
    <property type="nucleotide sequence ID" value="NZ_CP045696.1"/>
</dbReference>
<gene>
    <name evidence="1" type="ORF">FYJ29_03060</name>
</gene>
<organism evidence="1 2">
    <name type="scientific">Sodaliphilus pleomorphus</name>
    <dbReference type="NCBI Taxonomy" id="2606626"/>
    <lineage>
        <taxon>Bacteria</taxon>
        <taxon>Pseudomonadati</taxon>
        <taxon>Bacteroidota</taxon>
        <taxon>Bacteroidia</taxon>
        <taxon>Bacteroidales</taxon>
        <taxon>Muribaculaceae</taxon>
        <taxon>Sodaliphilus</taxon>
    </lineage>
</organism>
<evidence type="ECO:0000313" key="2">
    <source>
        <dbReference type="Proteomes" id="UP000483362"/>
    </source>
</evidence>
<reference evidence="1 2" key="1">
    <citation type="submission" date="2019-08" db="EMBL/GenBank/DDBJ databases">
        <title>In-depth cultivation of the pig gut microbiome towards novel bacterial diversity and tailored functional studies.</title>
        <authorList>
            <person name="Wylensek D."/>
            <person name="Hitch T.C.A."/>
            <person name="Clavel T."/>
        </authorList>
    </citation>
    <scope>NUCLEOTIDE SEQUENCE [LARGE SCALE GENOMIC DNA]</scope>
    <source>
        <strain evidence="1 2">Oil-RF-744-WCA-WT-10</strain>
    </source>
</reference>
<dbReference type="SUPFAM" id="SSF51182">
    <property type="entry name" value="RmlC-like cupins"/>
    <property type="match status" value="1"/>
</dbReference>
<proteinExistence type="predicted"/>
<accession>A0A6L5X8S2</accession>
<comment type="caution">
    <text evidence="1">The sequence shown here is derived from an EMBL/GenBank/DDBJ whole genome shotgun (WGS) entry which is preliminary data.</text>
</comment>
<name>A0A6L5X8S2_9BACT</name>
<keyword evidence="2" id="KW-1185">Reference proteome</keyword>
<dbReference type="AlphaFoldDB" id="A0A6L5X8S2"/>
<dbReference type="EMBL" id="VULT01000003">
    <property type="protein sequence ID" value="MSS16749.1"/>
    <property type="molecule type" value="Genomic_DNA"/>
</dbReference>
<dbReference type="InterPro" id="IPR011051">
    <property type="entry name" value="RmlC_Cupin_sf"/>
</dbReference>
<sequence>MTLLRPFKFKPIALEGGQSDHDGVVACITGDEVETAGDDKDLTINKLVEKYGEDLLGPALYAATGGKSAIELAKQPGYKLQHITVDDSYDMPMPRPHNFRLLTVETGRLVMTDNTGRETSIEPGDHIFIPAATSLVVLDGYATVRVALL</sequence>